<accession>A0A0E0CSW6</accession>
<dbReference type="HOGENOM" id="CLU_120304_0_0_1"/>
<dbReference type="EnsemblPlants" id="OMERI02G34700.1">
    <property type="protein sequence ID" value="OMERI02G34700.1"/>
    <property type="gene ID" value="OMERI02G34700"/>
</dbReference>
<reference evidence="4" key="1">
    <citation type="submission" date="2015-04" db="UniProtKB">
        <authorList>
            <consortium name="EnsemblPlants"/>
        </authorList>
    </citation>
    <scope>IDENTIFICATION</scope>
</reference>
<dbReference type="PANTHER" id="PTHR46325">
    <property type="entry name" value="CRIB DOMAIN-CONTAINING PROTEIN RIC8"/>
    <property type="match status" value="1"/>
</dbReference>
<dbReference type="Proteomes" id="UP000008021">
    <property type="component" value="Chromosome 2"/>
</dbReference>
<evidence type="ECO:0000313" key="5">
    <source>
        <dbReference type="Proteomes" id="UP000008021"/>
    </source>
</evidence>
<organism evidence="4">
    <name type="scientific">Oryza meridionalis</name>
    <dbReference type="NCBI Taxonomy" id="40149"/>
    <lineage>
        <taxon>Eukaryota</taxon>
        <taxon>Viridiplantae</taxon>
        <taxon>Streptophyta</taxon>
        <taxon>Embryophyta</taxon>
        <taxon>Tracheophyta</taxon>
        <taxon>Spermatophyta</taxon>
        <taxon>Magnoliopsida</taxon>
        <taxon>Liliopsida</taxon>
        <taxon>Poales</taxon>
        <taxon>Poaceae</taxon>
        <taxon>BOP clade</taxon>
        <taxon>Oryzoideae</taxon>
        <taxon>Oryzeae</taxon>
        <taxon>Oryzinae</taxon>
        <taxon>Oryza</taxon>
    </lineage>
</organism>
<dbReference type="eggNOG" id="ENOG502S2ZY">
    <property type="taxonomic scope" value="Eukaryota"/>
</dbReference>
<dbReference type="AlphaFoldDB" id="A0A0E0CSW6"/>
<proteinExistence type="predicted"/>
<dbReference type="Pfam" id="PF00786">
    <property type="entry name" value="PBD"/>
    <property type="match status" value="1"/>
</dbReference>
<feature type="domain" description="CRIB" evidence="3">
    <location>
        <begin position="56"/>
        <end position="69"/>
    </location>
</feature>
<dbReference type="PANTHER" id="PTHR46325:SF49">
    <property type="entry name" value="OS02G0810600 PROTEIN"/>
    <property type="match status" value="1"/>
</dbReference>
<feature type="chain" id="PRO_5002356224" description="CRIB domain-containing protein" evidence="2">
    <location>
        <begin position="23"/>
        <end position="216"/>
    </location>
</feature>
<evidence type="ECO:0000256" key="2">
    <source>
        <dbReference type="SAM" id="SignalP"/>
    </source>
</evidence>
<dbReference type="Gramene" id="OMERI02G34700.1">
    <property type="protein sequence ID" value="OMERI02G34700.1"/>
    <property type="gene ID" value="OMERI02G34700"/>
</dbReference>
<feature type="compositionally biased region" description="Acidic residues" evidence="1">
    <location>
        <begin position="207"/>
        <end position="216"/>
    </location>
</feature>
<dbReference type="STRING" id="40149.A0A0E0CSW6"/>
<feature type="signal peptide" evidence="2">
    <location>
        <begin position="1"/>
        <end position="22"/>
    </location>
</feature>
<feature type="compositionally biased region" description="Low complexity" evidence="1">
    <location>
        <begin position="178"/>
        <end position="191"/>
    </location>
</feature>
<evidence type="ECO:0000256" key="1">
    <source>
        <dbReference type="SAM" id="MobiDB-lite"/>
    </source>
</evidence>
<dbReference type="PROSITE" id="PS50108">
    <property type="entry name" value="CRIB"/>
    <property type="match status" value="1"/>
</dbReference>
<feature type="compositionally biased region" description="Basic and acidic residues" evidence="1">
    <location>
        <begin position="124"/>
        <end position="154"/>
    </location>
</feature>
<evidence type="ECO:0000259" key="3">
    <source>
        <dbReference type="PROSITE" id="PS50108"/>
    </source>
</evidence>
<keyword evidence="5" id="KW-1185">Reference proteome</keyword>
<protein>
    <recommendedName>
        <fullName evidence="3">CRIB domain-containing protein</fullName>
    </recommendedName>
</protein>
<name>A0A0E0CSW6_9ORYZ</name>
<dbReference type="Gene3D" id="3.90.810.10">
    <property type="entry name" value="CRIB domain"/>
    <property type="match status" value="1"/>
</dbReference>
<dbReference type="InterPro" id="IPR000095">
    <property type="entry name" value="CRIB_dom"/>
</dbReference>
<dbReference type="InterPro" id="IPR036936">
    <property type="entry name" value="CRIB_dom_sf"/>
</dbReference>
<sequence length="216" mass="22425">MKFGRACFITLLNLLCKSTAGGQPPVEPVKMKGLLKGLRYISQIFDPSVKEPEMQIGNPTDVKHVAHIGWDNASVTAPSWVIAAALLLPPDRAISHMNEFKPTAGGTEGGEAEEHQGGGGGRADQAERPRRAGRGKERRDGGSEGSRRPPKTEVGENNCEGEAAAGAAPKQRRRKARASGGTSSGRSKSSSVGGGGGPSAAARPAAAEDDDGDKCF</sequence>
<dbReference type="CDD" id="cd00132">
    <property type="entry name" value="CRIB"/>
    <property type="match status" value="1"/>
</dbReference>
<reference evidence="4" key="2">
    <citation type="submission" date="2018-05" db="EMBL/GenBank/DDBJ databases">
        <title>OmerRS3 (Oryza meridionalis Reference Sequence Version 3).</title>
        <authorList>
            <person name="Zhang J."/>
            <person name="Kudrna D."/>
            <person name="Lee S."/>
            <person name="Talag J."/>
            <person name="Welchert J."/>
            <person name="Wing R.A."/>
        </authorList>
    </citation>
    <scope>NUCLEOTIDE SEQUENCE [LARGE SCALE GENOMIC DNA]</scope>
    <source>
        <strain evidence="4">cv. OR44</strain>
    </source>
</reference>
<feature type="region of interest" description="Disordered" evidence="1">
    <location>
        <begin position="97"/>
        <end position="216"/>
    </location>
</feature>
<keyword evidence="2" id="KW-0732">Signal</keyword>
<evidence type="ECO:0000313" key="4">
    <source>
        <dbReference type="EnsemblPlants" id="OMERI02G34700.1"/>
    </source>
</evidence>